<dbReference type="InterPro" id="IPR005543">
    <property type="entry name" value="PASTA_dom"/>
</dbReference>
<feature type="domain" description="PASTA" evidence="2">
    <location>
        <begin position="43"/>
        <end position="110"/>
    </location>
</feature>
<evidence type="ECO:0000259" key="2">
    <source>
        <dbReference type="PROSITE" id="PS51178"/>
    </source>
</evidence>
<dbReference type="Pfam" id="PF03793">
    <property type="entry name" value="PASTA"/>
    <property type="match status" value="1"/>
</dbReference>
<name>A0A9D2CL77_9BACE</name>
<feature type="transmembrane region" description="Helical" evidence="1">
    <location>
        <begin position="14"/>
        <end position="37"/>
    </location>
</feature>
<dbReference type="Gene3D" id="3.30.10.20">
    <property type="match status" value="1"/>
</dbReference>
<organism evidence="3 4">
    <name type="scientific">Candidatus Bacteroides pullicola</name>
    <dbReference type="NCBI Taxonomy" id="2838475"/>
    <lineage>
        <taxon>Bacteria</taxon>
        <taxon>Pseudomonadati</taxon>
        <taxon>Bacteroidota</taxon>
        <taxon>Bacteroidia</taxon>
        <taxon>Bacteroidales</taxon>
        <taxon>Bacteroidaceae</taxon>
        <taxon>Bacteroides</taxon>
    </lineage>
</organism>
<reference evidence="3" key="2">
    <citation type="submission" date="2021-04" db="EMBL/GenBank/DDBJ databases">
        <authorList>
            <person name="Gilroy R."/>
        </authorList>
    </citation>
    <scope>NUCLEOTIDE SEQUENCE</scope>
    <source>
        <strain evidence="3">Gambia2-208</strain>
    </source>
</reference>
<dbReference type="SMART" id="SM00740">
    <property type="entry name" value="PASTA"/>
    <property type="match status" value="1"/>
</dbReference>
<evidence type="ECO:0000256" key="1">
    <source>
        <dbReference type="SAM" id="Phobius"/>
    </source>
</evidence>
<dbReference type="EMBL" id="DXCV01000033">
    <property type="protein sequence ID" value="HIY87881.1"/>
    <property type="molecule type" value="Genomic_DNA"/>
</dbReference>
<evidence type="ECO:0000313" key="4">
    <source>
        <dbReference type="Proteomes" id="UP000886851"/>
    </source>
</evidence>
<proteinExistence type="predicted"/>
<keyword evidence="1" id="KW-0812">Transmembrane</keyword>
<protein>
    <submittedName>
        <fullName evidence="3">PASTA domain-containing protein</fullName>
    </submittedName>
</protein>
<accession>A0A9D2CL77</accession>
<dbReference type="CDD" id="cd06577">
    <property type="entry name" value="PASTA_pknB"/>
    <property type="match status" value="1"/>
</dbReference>
<dbReference type="PROSITE" id="PS51178">
    <property type="entry name" value="PASTA"/>
    <property type="match status" value="1"/>
</dbReference>
<dbReference type="AlphaFoldDB" id="A0A9D2CL77"/>
<reference evidence="3" key="1">
    <citation type="journal article" date="2021" name="PeerJ">
        <title>Extensive microbial diversity within the chicken gut microbiome revealed by metagenomics and culture.</title>
        <authorList>
            <person name="Gilroy R."/>
            <person name="Ravi A."/>
            <person name="Getino M."/>
            <person name="Pursley I."/>
            <person name="Horton D.L."/>
            <person name="Alikhan N.F."/>
            <person name="Baker D."/>
            <person name="Gharbi K."/>
            <person name="Hall N."/>
            <person name="Watson M."/>
            <person name="Adriaenssens E.M."/>
            <person name="Foster-Nyarko E."/>
            <person name="Jarju S."/>
            <person name="Secka A."/>
            <person name="Antonio M."/>
            <person name="Oren A."/>
            <person name="Chaudhuri R.R."/>
            <person name="La Ragione R."/>
            <person name="Hildebrand F."/>
            <person name="Pallen M.J."/>
        </authorList>
    </citation>
    <scope>NUCLEOTIDE SEQUENCE</scope>
    <source>
        <strain evidence="3">Gambia2-208</strain>
    </source>
</reference>
<dbReference type="Proteomes" id="UP000886851">
    <property type="component" value="Unassembled WGS sequence"/>
</dbReference>
<sequence>MTIKEFFSFRANRFFWLNILAMPVVLIILVFVTLWWLDAYTHHGEGVIVPDVKHKPVAEALRALEAEGLQGAVTDSTYVKTLPAGCVLEYNPPMNQKVKKGRIIYLTVNTQNVPLMELPDVADNSSLREAEARLLAAGFKLMPNDTVPGEKDWVYGVKMDGRVLGQQEKVPQGAYLTIVVGDGLSHTEIEVDTLGMDSLGVHQEVEATGAADESWF</sequence>
<evidence type="ECO:0000313" key="3">
    <source>
        <dbReference type="EMBL" id="HIY87881.1"/>
    </source>
</evidence>
<comment type="caution">
    <text evidence="3">The sequence shown here is derived from an EMBL/GenBank/DDBJ whole genome shotgun (WGS) entry which is preliminary data.</text>
</comment>
<gene>
    <name evidence="3" type="ORF">H9824_04135</name>
</gene>
<keyword evidence="1" id="KW-1133">Transmembrane helix</keyword>
<keyword evidence="1" id="KW-0472">Membrane</keyword>